<evidence type="ECO:0000313" key="1">
    <source>
        <dbReference type="EMBL" id="RZB79821.1"/>
    </source>
</evidence>
<gene>
    <name evidence="1" type="ORF">D0Y65_029865</name>
</gene>
<proteinExistence type="predicted"/>
<keyword evidence="2" id="KW-1185">Reference proteome</keyword>
<sequence length="161" mass="18187">MFRGIVWQQILFPYNVERSTICTIARIIYFVGMSDSDEHLERKILDPERLSRVESIFGNLSETIKIYGPWSSAWVGEAGGAYNSGGNHVSNRFLNSFCAVLWHRLMGKKVLTVSSDVHIKDFYLQLGNKLSLLVPSDSSLHRQSNPSFSDAIEAVTCHHLL</sequence>
<comment type="caution">
    <text evidence="1">The sequence shown here is derived from an EMBL/GenBank/DDBJ whole genome shotgun (WGS) entry which is preliminary data.</text>
</comment>
<evidence type="ECO:0000313" key="2">
    <source>
        <dbReference type="Proteomes" id="UP000289340"/>
    </source>
</evidence>
<dbReference type="Proteomes" id="UP000289340">
    <property type="component" value="Chromosome 11"/>
</dbReference>
<reference evidence="1 2" key="1">
    <citation type="submission" date="2018-09" db="EMBL/GenBank/DDBJ databases">
        <title>A high-quality reference genome of wild soybean provides a powerful tool to mine soybean genomes.</title>
        <authorList>
            <person name="Xie M."/>
            <person name="Chung C.Y.L."/>
            <person name="Li M.-W."/>
            <person name="Wong F.-L."/>
            <person name="Chan T.-F."/>
            <person name="Lam H.-M."/>
        </authorList>
    </citation>
    <scope>NUCLEOTIDE SEQUENCE [LARGE SCALE GENOMIC DNA]</scope>
    <source>
        <strain evidence="2">cv. W05</strain>
        <tissue evidence="1">Hypocotyl of etiolated seedlings</tissue>
    </source>
</reference>
<dbReference type="GO" id="GO:0016020">
    <property type="term" value="C:membrane"/>
    <property type="evidence" value="ECO:0007669"/>
    <property type="project" value="InterPro"/>
</dbReference>
<dbReference type="PANTHER" id="PTHR14363:SF31">
    <property type="entry name" value="GLYCOSIDE HYDROLASE FAMILY 79 AMINO-TERMINAL DOMAIN PROTEIN"/>
    <property type="match status" value="1"/>
</dbReference>
<dbReference type="PANTHER" id="PTHR14363">
    <property type="entry name" value="HEPARANASE-RELATED"/>
    <property type="match status" value="1"/>
</dbReference>
<organism evidence="1 2">
    <name type="scientific">Glycine soja</name>
    <name type="common">Wild soybean</name>
    <dbReference type="NCBI Taxonomy" id="3848"/>
    <lineage>
        <taxon>Eukaryota</taxon>
        <taxon>Viridiplantae</taxon>
        <taxon>Streptophyta</taxon>
        <taxon>Embryophyta</taxon>
        <taxon>Tracheophyta</taxon>
        <taxon>Spermatophyta</taxon>
        <taxon>Magnoliopsida</taxon>
        <taxon>eudicotyledons</taxon>
        <taxon>Gunneridae</taxon>
        <taxon>Pentapetalae</taxon>
        <taxon>rosids</taxon>
        <taxon>fabids</taxon>
        <taxon>Fabales</taxon>
        <taxon>Fabaceae</taxon>
        <taxon>Papilionoideae</taxon>
        <taxon>50 kb inversion clade</taxon>
        <taxon>NPAAA clade</taxon>
        <taxon>indigoferoid/millettioid clade</taxon>
        <taxon>Phaseoleae</taxon>
        <taxon>Glycine</taxon>
        <taxon>Glycine subgen. Soja</taxon>
    </lineage>
</organism>
<dbReference type="AlphaFoldDB" id="A0A445I135"/>
<accession>A0A445I135</accession>
<protein>
    <submittedName>
        <fullName evidence="1">Clustered mitochondria protein isoform C</fullName>
    </submittedName>
</protein>
<dbReference type="Pfam" id="PF03662">
    <property type="entry name" value="Glyco_hydro_79n"/>
    <property type="match status" value="1"/>
</dbReference>
<dbReference type="EMBL" id="QZWG01000011">
    <property type="protein sequence ID" value="RZB79821.1"/>
    <property type="molecule type" value="Genomic_DNA"/>
</dbReference>
<dbReference type="GO" id="GO:0004566">
    <property type="term" value="F:beta-glucuronidase activity"/>
    <property type="evidence" value="ECO:0007669"/>
    <property type="project" value="TreeGrafter"/>
</dbReference>
<dbReference type="GO" id="GO:0009505">
    <property type="term" value="C:plant-type cell wall"/>
    <property type="evidence" value="ECO:0007669"/>
    <property type="project" value="TreeGrafter"/>
</dbReference>
<name>A0A445I135_GLYSO</name>
<dbReference type="InterPro" id="IPR005199">
    <property type="entry name" value="Glyco_hydro_79"/>
</dbReference>